<feature type="transmembrane region" description="Helical" evidence="7">
    <location>
        <begin position="41"/>
        <end position="59"/>
    </location>
</feature>
<organism evidence="8 9">
    <name type="scientific">Peredibacter starrii</name>
    <dbReference type="NCBI Taxonomy" id="28202"/>
    <lineage>
        <taxon>Bacteria</taxon>
        <taxon>Pseudomonadati</taxon>
        <taxon>Bdellovibrionota</taxon>
        <taxon>Bacteriovoracia</taxon>
        <taxon>Bacteriovoracales</taxon>
        <taxon>Bacteriovoracaceae</taxon>
        <taxon>Peredibacter</taxon>
    </lineage>
</organism>
<dbReference type="InterPro" id="IPR042196">
    <property type="entry name" value="FHIPEP_4"/>
</dbReference>
<name>A0AAX4HNF7_9BACT</name>
<feature type="transmembrane region" description="Helical" evidence="7">
    <location>
        <begin position="119"/>
        <end position="137"/>
    </location>
</feature>
<keyword evidence="5 7" id="KW-1133">Transmembrane helix</keyword>
<dbReference type="PRINTS" id="PR00949">
    <property type="entry name" value="TYPE3IMAPROT"/>
</dbReference>
<dbReference type="InterPro" id="IPR042193">
    <property type="entry name" value="FHIPEP_3"/>
</dbReference>
<keyword evidence="6 7" id="KW-0472">Membrane</keyword>
<accession>A0AAX4HNF7</accession>
<dbReference type="KEGG" id="psti:SOO65_18545"/>
<keyword evidence="8" id="KW-0282">Flagellum</keyword>
<evidence type="ECO:0000256" key="1">
    <source>
        <dbReference type="ARBA" id="ARBA00004651"/>
    </source>
</evidence>
<dbReference type="InterPro" id="IPR025505">
    <property type="entry name" value="FHIPEP_CS"/>
</dbReference>
<keyword evidence="3 7" id="KW-1003">Cell membrane</keyword>
<dbReference type="GO" id="GO:0005886">
    <property type="term" value="C:plasma membrane"/>
    <property type="evidence" value="ECO:0007669"/>
    <property type="project" value="UniProtKB-SubCell"/>
</dbReference>
<feature type="transmembrane region" description="Helical" evidence="7">
    <location>
        <begin position="287"/>
        <end position="320"/>
    </location>
</feature>
<comment type="caution">
    <text evidence="7">Lacks conserved residue(s) required for the propagation of feature annotation.</text>
</comment>
<comment type="function">
    <text evidence="7">Required for formation of the rod structure of the flagellar apparatus. Together with FliI and FliH, may constitute the export apparatus of flagellin.</text>
</comment>
<gene>
    <name evidence="7 8" type="primary">flhA</name>
    <name evidence="8" type="ORF">SOO65_18545</name>
</gene>
<dbReference type="Pfam" id="PF00771">
    <property type="entry name" value="FHIPEP"/>
    <property type="match status" value="1"/>
</dbReference>
<keyword evidence="8" id="KW-0969">Cilium</keyword>
<dbReference type="GO" id="GO:0009306">
    <property type="term" value="P:protein secretion"/>
    <property type="evidence" value="ECO:0007669"/>
    <property type="project" value="InterPro"/>
</dbReference>
<dbReference type="RefSeq" id="WP_321393968.1">
    <property type="nucleotide sequence ID" value="NZ_CP139487.1"/>
</dbReference>
<dbReference type="NCBIfam" id="TIGR01398">
    <property type="entry name" value="FlhA"/>
    <property type="match status" value="1"/>
</dbReference>
<dbReference type="PANTHER" id="PTHR30161">
    <property type="entry name" value="FLAGELLAR EXPORT PROTEIN, MEMBRANE FLHA SUBUNIT-RELATED"/>
    <property type="match status" value="1"/>
</dbReference>
<dbReference type="Proteomes" id="UP001324634">
    <property type="component" value="Chromosome"/>
</dbReference>
<evidence type="ECO:0000256" key="3">
    <source>
        <dbReference type="ARBA" id="ARBA00022475"/>
    </source>
</evidence>
<dbReference type="Gene3D" id="1.10.8.540">
    <property type="entry name" value="FHIPEP family, domain 3"/>
    <property type="match status" value="1"/>
</dbReference>
<evidence type="ECO:0000313" key="9">
    <source>
        <dbReference type="Proteomes" id="UP001324634"/>
    </source>
</evidence>
<dbReference type="InterPro" id="IPR001712">
    <property type="entry name" value="T3SS_FHIPEP"/>
</dbReference>
<dbReference type="InterPro" id="IPR006301">
    <property type="entry name" value="FlhA"/>
</dbReference>
<comment type="similarity">
    <text evidence="2 7">Belongs to the FHIPEP (flagella/HR/invasion proteins export pore) family.</text>
</comment>
<keyword evidence="7" id="KW-0653">Protein transport</keyword>
<evidence type="ECO:0000256" key="4">
    <source>
        <dbReference type="ARBA" id="ARBA00022692"/>
    </source>
</evidence>
<keyword evidence="7" id="KW-1005">Bacterial flagellum biogenesis</keyword>
<dbReference type="AlphaFoldDB" id="A0AAX4HNF7"/>
<dbReference type="PROSITE" id="PS00994">
    <property type="entry name" value="FHIPEP"/>
    <property type="match status" value="1"/>
</dbReference>
<keyword evidence="8" id="KW-0966">Cell projection</keyword>
<feature type="transmembrane region" description="Helical" evidence="7">
    <location>
        <begin position="17"/>
        <end position="35"/>
    </location>
</feature>
<keyword evidence="7" id="KW-0813">Transport</keyword>
<dbReference type="InterPro" id="IPR042194">
    <property type="entry name" value="FHIPEP_1"/>
</dbReference>
<proteinExistence type="inferred from homology"/>
<protein>
    <recommendedName>
        <fullName evidence="7">Flagellar biosynthesis protein FlhA</fullName>
    </recommendedName>
</protein>
<dbReference type="Gene3D" id="3.40.30.60">
    <property type="entry name" value="FHIPEP family, domain 1"/>
    <property type="match status" value="1"/>
</dbReference>
<keyword evidence="4 7" id="KW-0812">Transmembrane</keyword>
<evidence type="ECO:0000313" key="8">
    <source>
        <dbReference type="EMBL" id="WPU64697.1"/>
    </source>
</evidence>
<dbReference type="Gene3D" id="3.40.50.12790">
    <property type="entry name" value="FHIPEP family, domain 4"/>
    <property type="match status" value="1"/>
</dbReference>
<keyword evidence="7" id="KW-1006">Bacterial flagellum protein export</keyword>
<reference evidence="8 9" key="1">
    <citation type="submission" date="2023-11" db="EMBL/GenBank/DDBJ databases">
        <title>Peredibacter starrii A3.12.</title>
        <authorList>
            <person name="Mitchell R.J."/>
        </authorList>
    </citation>
    <scope>NUCLEOTIDE SEQUENCE [LARGE SCALE GENOMIC DNA]</scope>
    <source>
        <strain evidence="8 9">A3.12</strain>
    </source>
</reference>
<dbReference type="EMBL" id="CP139487">
    <property type="protein sequence ID" value="WPU64697.1"/>
    <property type="molecule type" value="Genomic_DNA"/>
</dbReference>
<evidence type="ECO:0000256" key="5">
    <source>
        <dbReference type="ARBA" id="ARBA00022989"/>
    </source>
</evidence>
<dbReference type="PANTHER" id="PTHR30161:SF1">
    <property type="entry name" value="FLAGELLAR BIOSYNTHESIS PROTEIN FLHA-RELATED"/>
    <property type="match status" value="1"/>
</dbReference>
<dbReference type="GO" id="GO:0044780">
    <property type="term" value="P:bacterial-type flagellum assembly"/>
    <property type="evidence" value="ECO:0007669"/>
    <property type="project" value="InterPro"/>
</dbReference>
<feature type="transmembrane region" description="Helical" evidence="7">
    <location>
        <begin position="246"/>
        <end position="266"/>
    </location>
</feature>
<sequence>MDRFLEKLKVFSQNSELAIALGLILILGVMVVPLPPIILDLFLAFSIATSIGILLMSVYARKPLDFSTFPSVLLITTLLRLSLNVASTRNILLHGAADGTKAAGHIIEAFGEFVVGGNYAVGIIIFMILVVINFIVITKGAGRVAEVSARFTLDAMPGKQMAIDADLNAGLIDDKEAKRRRAEVAQEADFYGSMDGASKFVRGDAIAGILITAINIVGGIIVGVAQNDMAFSDAARTFTLLTVGDGLIAQIPALVISTAAGIITTRNSNSEALGKQVNQEFTAHPKAFYITAASIAVFGLIPGFPAFPFLMIGGLIGYAGHKVEKNKEMAKAAEVKAALAPEAKAKAETLESLLPVELVQLEVGYGIVSIVDAEQNGDLLERISHIRKQFALDWGMIIPSVRIKDNLELKPGGYSIKLKGIEIARGELMPDHMMAMDPGTVIEQMDGVETKEPVFGLPAIWITDDRKDEAQYNGYTVVDLSTIVATHLTEVLKANLSEMFGRQELVKILDNFKEDNPKIVSDLVPDIMPLGTVLKVMQALLREGVSVRDLRTILETLAEYGTGTKDSEALTEYVRQALYRTITEKIKGSQGDVPLFTLDRSLEEAVARSIIHTDHGSQLNLDPKVTQTILASLNEKIEEATSQGEKMVILCSPVIRRHFKKLTEKFIPNMIVVSHNELSPEVNIRSLGTVRL</sequence>
<comment type="subcellular location">
    <subcellularLocation>
        <location evidence="1 7">Cell membrane</location>
        <topology evidence="1 7">Multi-pass membrane protein</topology>
    </subcellularLocation>
</comment>
<evidence type="ECO:0000256" key="2">
    <source>
        <dbReference type="ARBA" id="ARBA00008835"/>
    </source>
</evidence>
<evidence type="ECO:0000256" key="7">
    <source>
        <dbReference type="RuleBase" id="RU364093"/>
    </source>
</evidence>
<keyword evidence="9" id="KW-1185">Reference proteome</keyword>
<dbReference type="PIRSF" id="PIRSF005419">
    <property type="entry name" value="FlhA"/>
    <property type="match status" value="1"/>
</dbReference>
<feature type="transmembrane region" description="Helical" evidence="7">
    <location>
        <begin position="205"/>
        <end position="226"/>
    </location>
</feature>
<evidence type="ECO:0000256" key="6">
    <source>
        <dbReference type="ARBA" id="ARBA00023136"/>
    </source>
</evidence>